<protein>
    <recommendedName>
        <fullName evidence="9">Protein kinase domain-containing protein</fullName>
    </recommendedName>
</protein>
<dbReference type="PROSITE" id="PS00107">
    <property type="entry name" value="PROTEIN_KINASE_ATP"/>
    <property type="match status" value="1"/>
</dbReference>
<keyword evidence="6 7" id="KW-0067">ATP-binding</keyword>
<feature type="binding site" evidence="7">
    <location>
        <position position="109"/>
    </location>
    <ligand>
        <name>ATP</name>
        <dbReference type="ChEBI" id="CHEBI:30616"/>
    </ligand>
</feature>
<dbReference type="Gene3D" id="1.10.510.10">
    <property type="entry name" value="Transferase(Phosphotransferase) domain 1"/>
    <property type="match status" value="1"/>
</dbReference>
<dbReference type="Pfam" id="PF00069">
    <property type="entry name" value="Pkinase"/>
    <property type="match status" value="1"/>
</dbReference>
<evidence type="ECO:0000256" key="7">
    <source>
        <dbReference type="PROSITE-ProRule" id="PRU10141"/>
    </source>
</evidence>
<dbReference type="PANTHER" id="PTHR44984">
    <property type="entry name" value="SERINE/THREONINE-PROTEIN KINASE NEK3"/>
    <property type="match status" value="1"/>
</dbReference>
<keyword evidence="4 7" id="KW-0547">Nucleotide-binding</keyword>
<dbReference type="Proteomes" id="UP001460270">
    <property type="component" value="Unassembled WGS sequence"/>
</dbReference>
<comment type="similarity">
    <text evidence="1">Belongs to the protein kinase superfamily. NEK Ser/Thr protein kinase family. NIMA subfamily.</text>
</comment>
<dbReference type="PANTHER" id="PTHR44984:SF1">
    <property type="entry name" value="SERINE_THREONINE-PROTEIN KINASE NEK3"/>
    <property type="match status" value="1"/>
</dbReference>
<reference evidence="11" key="1">
    <citation type="submission" date="2024-04" db="EMBL/GenBank/DDBJ databases">
        <title>Salinicola lusitanus LLJ914,a marine bacterium isolated from the Okinawa Trough.</title>
        <authorList>
            <person name="Li J."/>
        </authorList>
    </citation>
    <scope>NUCLEOTIDE SEQUENCE [LARGE SCALE GENOMIC DNA]</scope>
</reference>
<feature type="compositionally biased region" description="Acidic residues" evidence="8">
    <location>
        <begin position="435"/>
        <end position="444"/>
    </location>
</feature>
<name>A0AAW0N2I5_9GOBI</name>
<feature type="compositionally biased region" description="Low complexity" evidence="8">
    <location>
        <begin position="418"/>
        <end position="434"/>
    </location>
</feature>
<dbReference type="InterPro" id="IPR011009">
    <property type="entry name" value="Kinase-like_dom_sf"/>
</dbReference>
<keyword evidence="5" id="KW-0418">Kinase</keyword>
<sequence>MRSKGGEHIHSTYLNSVTLPYAAFSPENERWLVGQRQERPDVSTTHDVFSTPPASHNNTEVVANTTNRTLKEGRCSMEKYSIVKIIGEGSFGRALLVHCKNSEQKYVLKEIQLPQNSKCEKTRREAVLLSKMRHTNIVAFREAFEDGNFCVLSWNIAAEETCCKRFSNNKNDNSLLMICVQVPNIFMTKGLHRDLKSKNIFLTENGTVKLGDFGSACVLNSSKAFAQTYVGTPYYVAPEIWDNQPYNNKSDVWSLGCVLYELCTLRHPFQADSWKSLILKVCRGAYPPLPGHLPYEVHYLLKHMFKTNPKDRPSLQTILTSHRVSRLLRDHLDPQALESTRQSTQQRQDRQKRRRGRVQRWNPEEGRRVVQFLGEKSLVHTATSEGTEWTHSETCESPQRKQWNPSDTLLQQLADKSLMSADSVSSSGLSGAAEEQAEDQEEQQQQENRQRRRWSTAGPPQRLLSVLEKAPLHRANSTFIIHTAGSDPLAGPLSDSQEDHTDGPIQEDIDEERLQPRSDDDDTDFEEDSSCDWMEELEKMFPLD</sequence>
<keyword evidence="3" id="KW-0808">Transferase</keyword>
<gene>
    <name evidence="10" type="ORF">WMY93_029107</name>
</gene>
<dbReference type="EMBL" id="JBBPFD010000021">
    <property type="protein sequence ID" value="KAK7882933.1"/>
    <property type="molecule type" value="Genomic_DNA"/>
</dbReference>
<feature type="region of interest" description="Disordered" evidence="8">
    <location>
        <begin position="418"/>
        <end position="460"/>
    </location>
</feature>
<dbReference type="SMART" id="SM00220">
    <property type="entry name" value="S_TKc"/>
    <property type="match status" value="1"/>
</dbReference>
<dbReference type="Gene3D" id="3.30.200.20">
    <property type="entry name" value="Phosphorylase Kinase, domain 1"/>
    <property type="match status" value="1"/>
</dbReference>
<proteinExistence type="inferred from homology"/>
<dbReference type="SUPFAM" id="SSF56112">
    <property type="entry name" value="Protein kinase-like (PK-like)"/>
    <property type="match status" value="1"/>
</dbReference>
<feature type="region of interest" description="Disordered" evidence="8">
    <location>
        <begin position="483"/>
        <end position="544"/>
    </location>
</feature>
<evidence type="ECO:0000256" key="6">
    <source>
        <dbReference type="ARBA" id="ARBA00022840"/>
    </source>
</evidence>
<evidence type="ECO:0000313" key="10">
    <source>
        <dbReference type="EMBL" id="KAK7882933.1"/>
    </source>
</evidence>
<dbReference type="GO" id="GO:0005524">
    <property type="term" value="F:ATP binding"/>
    <property type="evidence" value="ECO:0007669"/>
    <property type="project" value="UniProtKB-UniRule"/>
</dbReference>
<evidence type="ECO:0000256" key="5">
    <source>
        <dbReference type="ARBA" id="ARBA00022777"/>
    </source>
</evidence>
<feature type="region of interest" description="Disordered" evidence="8">
    <location>
        <begin position="381"/>
        <end position="404"/>
    </location>
</feature>
<feature type="region of interest" description="Disordered" evidence="8">
    <location>
        <begin position="332"/>
        <end position="361"/>
    </location>
</feature>
<organism evidence="10 11">
    <name type="scientific">Mugilogobius chulae</name>
    <name type="common">yellowstripe goby</name>
    <dbReference type="NCBI Taxonomy" id="88201"/>
    <lineage>
        <taxon>Eukaryota</taxon>
        <taxon>Metazoa</taxon>
        <taxon>Chordata</taxon>
        <taxon>Craniata</taxon>
        <taxon>Vertebrata</taxon>
        <taxon>Euteleostomi</taxon>
        <taxon>Actinopterygii</taxon>
        <taxon>Neopterygii</taxon>
        <taxon>Teleostei</taxon>
        <taxon>Neoteleostei</taxon>
        <taxon>Acanthomorphata</taxon>
        <taxon>Gobiaria</taxon>
        <taxon>Gobiiformes</taxon>
        <taxon>Gobioidei</taxon>
        <taxon>Gobiidae</taxon>
        <taxon>Gobionellinae</taxon>
        <taxon>Mugilogobius</taxon>
    </lineage>
</organism>
<dbReference type="PROSITE" id="PS50011">
    <property type="entry name" value="PROTEIN_KINASE_DOM"/>
    <property type="match status" value="1"/>
</dbReference>
<accession>A0AAW0N2I5</accession>
<evidence type="ECO:0000256" key="2">
    <source>
        <dbReference type="ARBA" id="ARBA00022527"/>
    </source>
</evidence>
<evidence type="ECO:0000259" key="9">
    <source>
        <dbReference type="PROSITE" id="PS50011"/>
    </source>
</evidence>
<evidence type="ECO:0000256" key="8">
    <source>
        <dbReference type="SAM" id="MobiDB-lite"/>
    </source>
</evidence>
<comment type="caution">
    <text evidence="10">The sequence shown here is derived from an EMBL/GenBank/DDBJ whole genome shotgun (WGS) entry which is preliminary data.</text>
</comment>
<keyword evidence="2" id="KW-0723">Serine/threonine-protein kinase</keyword>
<evidence type="ECO:0000256" key="4">
    <source>
        <dbReference type="ARBA" id="ARBA00022741"/>
    </source>
</evidence>
<dbReference type="AlphaFoldDB" id="A0AAW0N2I5"/>
<feature type="compositionally biased region" description="Polar residues" evidence="8">
    <location>
        <begin position="395"/>
        <end position="404"/>
    </location>
</feature>
<evidence type="ECO:0000256" key="3">
    <source>
        <dbReference type="ARBA" id="ARBA00022679"/>
    </source>
</evidence>
<evidence type="ECO:0000256" key="1">
    <source>
        <dbReference type="ARBA" id="ARBA00010886"/>
    </source>
</evidence>
<dbReference type="GO" id="GO:0004674">
    <property type="term" value="F:protein serine/threonine kinase activity"/>
    <property type="evidence" value="ECO:0007669"/>
    <property type="project" value="UniProtKB-KW"/>
</dbReference>
<keyword evidence="11" id="KW-1185">Reference proteome</keyword>
<dbReference type="FunFam" id="3.30.200.20:FF:000097">
    <property type="entry name" value="Probable serine/threonine-protein kinase nek1"/>
    <property type="match status" value="1"/>
</dbReference>
<feature type="domain" description="Protein kinase" evidence="9">
    <location>
        <begin position="80"/>
        <end position="325"/>
    </location>
</feature>
<dbReference type="InterPro" id="IPR000719">
    <property type="entry name" value="Prot_kinase_dom"/>
</dbReference>
<dbReference type="InterPro" id="IPR017441">
    <property type="entry name" value="Protein_kinase_ATP_BS"/>
</dbReference>
<evidence type="ECO:0000313" key="11">
    <source>
        <dbReference type="Proteomes" id="UP001460270"/>
    </source>
</evidence>
<feature type="compositionally biased region" description="Acidic residues" evidence="8">
    <location>
        <begin position="519"/>
        <end position="535"/>
    </location>
</feature>